<evidence type="ECO:0000259" key="1">
    <source>
        <dbReference type="Pfam" id="PF10099"/>
    </source>
</evidence>
<dbReference type="Pfam" id="PF10099">
    <property type="entry name" value="RskA_C"/>
    <property type="match status" value="1"/>
</dbReference>
<protein>
    <recommendedName>
        <fullName evidence="1">Anti-sigma K factor RskA C-terminal domain-containing protein</fullName>
    </recommendedName>
</protein>
<keyword evidence="3" id="KW-1185">Reference proteome</keyword>
<evidence type="ECO:0000313" key="3">
    <source>
        <dbReference type="Proteomes" id="UP000283786"/>
    </source>
</evidence>
<accession>A0A418SFA4</accession>
<dbReference type="EMBL" id="CP060436">
    <property type="protein sequence ID" value="QPM89239.1"/>
    <property type="molecule type" value="Genomic_DNA"/>
</dbReference>
<dbReference type="GO" id="GO:0016989">
    <property type="term" value="F:sigma factor antagonist activity"/>
    <property type="evidence" value="ECO:0007669"/>
    <property type="project" value="TreeGrafter"/>
</dbReference>
<dbReference type="Proteomes" id="UP000283786">
    <property type="component" value="Chromosome"/>
</dbReference>
<sequence length="243" mass="24816">MSDGDDHIPPEGGQPGDGDRILAAEYLLGLLSPAQATAFESRLTGDVALRDLTAAWADDFVAMTDEIAAVEPPARVWSAIQSGLWPEEASRATSIRTGASRNALFGRLFGGLAVAAMLAVLVMQSDLLVPGQPGYLADIASTETEAHFTAAYDPDSGALRLARVGDEAAAGRSYELWLIAGDAAPVSVAVWPEATEALEVPLGTELAGLLPGAVLAITDEPFGGAPNGVPTGPVVASGVVAEG</sequence>
<proteinExistence type="predicted"/>
<dbReference type="AlphaFoldDB" id="A0A418SFA4"/>
<dbReference type="KEGG" id="palw:PSAL_004540"/>
<dbReference type="PANTHER" id="PTHR37461:SF1">
    <property type="entry name" value="ANTI-SIGMA-K FACTOR RSKA"/>
    <property type="match status" value="1"/>
</dbReference>
<feature type="domain" description="Anti-sigma K factor RskA C-terminal" evidence="1">
    <location>
        <begin position="112"/>
        <end position="234"/>
    </location>
</feature>
<dbReference type="GO" id="GO:0005886">
    <property type="term" value="C:plasma membrane"/>
    <property type="evidence" value="ECO:0007669"/>
    <property type="project" value="InterPro"/>
</dbReference>
<dbReference type="InterPro" id="IPR051474">
    <property type="entry name" value="Anti-sigma-K/W_factor"/>
</dbReference>
<evidence type="ECO:0000313" key="2">
    <source>
        <dbReference type="EMBL" id="QPM89239.1"/>
    </source>
</evidence>
<name>A0A418SFA4_9RHOB</name>
<dbReference type="GO" id="GO:0006417">
    <property type="term" value="P:regulation of translation"/>
    <property type="evidence" value="ECO:0007669"/>
    <property type="project" value="TreeGrafter"/>
</dbReference>
<dbReference type="InterPro" id="IPR018764">
    <property type="entry name" value="RskA_C"/>
</dbReference>
<reference evidence="2 3" key="1">
    <citation type="submission" date="2020-08" db="EMBL/GenBank/DDBJ databases">
        <title>Genome sequence of Rhodobacteraceae bacterium Lw-13e.</title>
        <authorList>
            <person name="Poehlein A."/>
            <person name="Wolter L."/>
            <person name="Daniel R."/>
            <person name="Brinkhoff T."/>
        </authorList>
    </citation>
    <scope>NUCLEOTIDE SEQUENCE [LARGE SCALE GENOMIC DNA]</scope>
    <source>
        <strain evidence="2 3">Lw-13e</strain>
    </source>
</reference>
<gene>
    <name evidence="2" type="ORF">PSAL_004540</name>
</gene>
<dbReference type="PANTHER" id="PTHR37461">
    <property type="entry name" value="ANTI-SIGMA-K FACTOR RSKA"/>
    <property type="match status" value="1"/>
</dbReference>
<organism evidence="2 3">
    <name type="scientific">Pseudooceanicola algae</name>
    <dbReference type="NCBI Taxonomy" id="1537215"/>
    <lineage>
        <taxon>Bacteria</taxon>
        <taxon>Pseudomonadati</taxon>
        <taxon>Pseudomonadota</taxon>
        <taxon>Alphaproteobacteria</taxon>
        <taxon>Rhodobacterales</taxon>
        <taxon>Paracoccaceae</taxon>
        <taxon>Pseudooceanicola</taxon>
    </lineage>
</organism>